<dbReference type="eggNOG" id="COG2333">
    <property type="taxonomic scope" value="Bacteria"/>
</dbReference>
<dbReference type="Gene3D" id="3.60.15.10">
    <property type="entry name" value="Ribonuclease Z/Hydroxyacylglutathione hydrolase-like"/>
    <property type="match status" value="1"/>
</dbReference>
<gene>
    <name evidence="2" type="ordered locus">Desmer_4433</name>
</gene>
<dbReference type="InterPro" id="IPR052159">
    <property type="entry name" value="Competence_DNA_uptake"/>
</dbReference>
<dbReference type="SUPFAM" id="SSF56281">
    <property type="entry name" value="Metallo-hydrolase/oxidoreductase"/>
    <property type="match status" value="1"/>
</dbReference>
<dbReference type="InterPro" id="IPR001322">
    <property type="entry name" value="Lamin_tail_dom"/>
</dbReference>
<dbReference type="InterPro" id="IPR001279">
    <property type="entry name" value="Metallo-B-lactamas"/>
</dbReference>
<dbReference type="Pfam" id="PF04122">
    <property type="entry name" value="CW_binding_2"/>
    <property type="match status" value="3"/>
</dbReference>
<dbReference type="PROSITE" id="PS51841">
    <property type="entry name" value="LTD"/>
    <property type="match status" value="1"/>
</dbReference>
<evidence type="ECO:0000313" key="3">
    <source>
        <dbReference type="Proteomes" id="UP000005262"/>
    </source>
</evidence>
<dbReference type="Proteomes" id="UP000005262">
    <property type="component" value="Chromosome"/>
</dbReference>
<dbReference type="STRING" id="768704.Desmer_4433"/>
<reference evidence="2 3" key="1">
    <citation type="journal article" date="2012" name="J. Bacteriol.">
        <title>Complete genome sequences of Desulfosporosinus orientis DSM765T, Desulfosporosinus youngiae DSM17734T, Desulfosporosinus meridiei DSM13257T, and Desulfosporosinus acidiphilus DSM22704T.</title>
        <authorList>
            <person name="Pester M."/>
            <person name="Brambilla E."/>
            <person name="Alazard D."/>
            <person name="Rattei T."/>
            <person name="Weinmaier T."/>
            <person name="Han J."/>
            <person name="Lucas S."/>
            <person name="Lapidus A."/>
            <person name="Cheng J.F."/>
            <person name="Goodwin L."/>
            <person name="Pitluck S."/>
            <person name="Peters L."/>
            <person name="Ovchinnikova G."/>
            <person name="Teshima H."/>
            <person name="Detter J.C."/>
            <person name="Han C.S."/>
            <person name="Tapia R."/>
            <person name="Land M.L."/>
            <person name="Hauser L."/>
            <person name="Kyrpides N.C."/>
            <person name="Ivanova N.N."/>
            <person name="Pagani I."/>
            <person name="Huntmann M."/>
            <person name="Wei C.L."/>
            <person name="Davenport K.W."/>
            <person name="Daligault H."/>
            <person name="Chain P.S."/>
            <person name="Chen A."/>
            <person name="Mavromatis K."/>
            <person name="Markowitz V."/>
            <person name="Szeto E."/>
            <person name="Mikhailova N."/>
            <person name="Pati A."/>
            <person name="Wagner M."/>
            <person name="Woyke T."/>
            <person name="Ollivier B."/>
            <person name="Klenk H.P."/>
            <person name="Spring S."/>
            <person name="Loy A."/>
        </authorList>
    </citation>
    <scope>NUCLEOTIDE SEQUENCE [LARGE SCALE GENOMIC DNA]</scope>
    <source>
        <strain evidence="3">ATCC BAA-275 / DSM 13257 / NCIMB 13706 / S10</strain>
    </source>
</reference>
<evidence type="ECO:0000259" key="1">
    <source>
        <dbReference type="PROSITE" id="PS51841"/>
    </source>
</evidence>
<organism evidence="2 3">
    <name type="scientific">Desulfosporosinus meridiei (strain ATCC BAA-275 / DSM 13257 / KCTC 12902 / NCIMB 13706 / S10)</name>
    <dbReference type="NCBI Taxonomy" id="768704"/>
    <lineage>
        <taxon>Bacteria</taxon>
        <taxon>Bacillati</taxon>
        <taxon>Bacillota</taxon>
        <taxon>Clostridia</taxon>
        <taxon>Eubacteriales</taxon>
        <taxon>Desulfitobacteriaceae</taxon>
        <taxon>Desulfosporosinus</taxon>
    </lineage>
</organism>
<dbReference type="PANTHER" id="PTHR30619:SF7">
    <property type="entry name" value="BETA-LACTAMASE DOMAIN PROTEIN"/>
    <property type="match status" value="1"/>
</dbReference>
<dbReference type="Gene3D" id="2.60.40.1260">
    <property type="entry name" value="Lamin Tail domain"/>
    <property type="match status" value="1"/>
</dbReference>
<dbReference type="Gene3D" id="3.40.50.12090">
    <property type="match status" value="1"/>
</dbReference>
<dbReference type="Pfam" id="PF00753">
    <property type="entry name" value="Lactamase_B"/>
    <property type="match status" value="1"/>
</dbReference>
<dbReference type="PANTHER" id="PTHR30619">
    <property type="entry name" value="DNA INTERNALIZATION/COMPETENCE PROTEIN COMEC/REC2"/>
    <property type="match status" value="1"/>
</dbReference>
<evidence type="ECO:0000313" key="2">
    <source>
        <dbReference type="EMBL" id="AFQ46239.1"/>
    </source>
</evidence>
<dbReference type="Pfam" id="PF00932">
    <property type="entry name" value="LTD"/>
    <property type="match status" value="1"/>
</dbReference>
<dbReference type="InterPro" id="IPR036866">
    <property type="entry name" value="RibonucZ/Hydroxyglut_hydro"/>
</dbReference>
<protein>
    <submittedName>
        <fullName evidence="2">Putative hydrolase (Metallo-beta-lactamase superfamily)</fullName>
    </submittedName>
</protein>
<dbReference type="SUPFAM" id="SSF74853">
    <property type="entry name" value="Lamin A/C globular tail domain"/>
    <property type="match status" value="1"/>
</dbReference>
<dbReference type="RefSeq" id="WP_014905145.1">
    <property type="nucleotide sequence ID" value="NC_018515.1"/>
</dbReference>
<name>J7J1K3_DESMD</name>
<dbReference type="SMART" id="SM00849">
    <property type="entry name" value="Lactamase_B"/>
    <property type="match status" value="1"/>
</dbReference>
<dbReference type="CDD" id="cd07731">
    <property type="entry name" value="ComA-like_MBL-fold"/>
    <property type="match status" value="1"/>
</dbReference>
<sequence length="710" mass="75331">MVKVRPSRPRLRNRFYVLALLFTLLFQMIFIGNVFASPSNHRIAGYTQYDTSANIAKEGWTQSDYAVLAYGENFPDALAAAPLAKKYNAPILLTEKQALTPVIKQTLQSLNVKNAFIVGGTAVVSSNVENELKAMGVTVSRFAGNDQYDTAIEIAKQLGSVQEISVVTGNDFTDALSIASVSAVKNVPIILVPSDYIPESVSSYLSSNTKITRSNIVGNSYQISESVSSRFPYPERISGNDKYARNIAILRHFDSNYNFSTIFMATGNGFADALSGTAYAAKISAPIVLVDKNTLSSNTQEYLRTKVSSSKDLAILGGEAVISSSLVSSILGSSSATVPSGQDLKVSFINVGQGDSILIQTPKGKNVLIDGGKTDQTTTIENYLKSVGVSTVDYVIATHADSDHIGSLDSVIKDFTIGKVYMPNVTNNTYTFEDLLAAMQSKSLTFNLAKAGVALDLETGIEANFVGPTKDSYDEGNEFSAVLQLKYGSTSFLFTGDAEAGSEKDMIASGVNLKSTVLKVGHHGSNSSTSEAFLDAVNPKYAVISVGSNSYGHPTDEILNRLSQHGVSVYRTDISGTIVATTNGTSVSFNTNPSVTPTTPSTPATSPVSSDSVKITSIDLGAEVVSISNAGPHEVDLTGWKLISEQGSQTFAFPSGTKIPVGGSLMIVSGPNAAAGANTLLWTQSNIWNNSGDPGTLYNSQGQVVSRYPQ</sequence>
<dbReference type="OrthoDB" id="189537at2"/>
<dbReference type="KEGG" id="dmi:Desmer_4433"/>
<dbReference type="AlphaFoldDB" id="J7J1K3"/>
<keyword evidence="2" id="KW-0378">Hydrolase</keyword>
<feature type="domain" description="LTD" evidence="1">
    <location>
        <begin position="600"/>
        <end position="710"/>
    </location>
</feature>
<dbReference type="InterPro" id="IPR007253">
    <property type="entry name" value="Cell_wall-bd_2"/>
</dbReference>
<keyword evidence="3" id="KW-1185">Reference proteome</keyword>
<dbReference type="GO" id="GO:0016787">
    <property type="term" value="F:hydrolase activity"/>
    <property type="evidence" value="ECO:0007669"/>
    <property type="project" value="UniProtKB-KW"/>
</dbReference>
<reference evidence="3" key="2">
    <citation type="submission" date="2012-08" db="EMBL/GenBank/DDBJ databases">
        <title>Finished genome of Desulfosporosinus meridiei DSM 13257.</title>
        <authorList>
            <person name="Huntemann M."/>
            <person name="Wei C.-L."/>
            <person name="Han J."/>
            <person name="Detter J.C."/>
            <person name="Han C."/>
            <person name="Davenport K."/>
            <person name="Daligault H."/>
            <person name="Erkkila T."/>
            <person name="Gu W."/>
            <person name="Munk A.C.C."/>
            <person name="Teshima H."/>
            <person name="Xu Y."/>
            <person name="Chain P."/>
            <person name="Tapia R."/>
            <person name="Chen A."/>
            <person name="Krypides N."/>
            <person name="Mavromatis K."/>
            <person name="Markowitz V."/>
            <person name="Szeto E."/>
            <person name="Ivanova N."/>
            <person name="Mikhailova N."/>
            <person name="Ovchinnikova G."/>
            <person name="Pagani I."/>
            <person name="Pati A."/>
            <person name="Goodwin L."/>
            <person name="Peters L."/>
            <person name="Pitluck S."/>
            <person name="Woyke T."/>
            <person name="Pester M."/>
            <person name="Spring S."/>
            <person name="Ollivier B."/>
            <person name="Rattei T."/>
            <person name="Klenk H.-P."/>
            <person name="Wagner M."/>
            <person name="Loy A."/>
        </authorList>
    </citation>
    <scope>NUCLEOTIDE SEQUENCE [LARGE SCALE GENOMIC DNA]</scope>
    <source>
        <strain evidence="3">ATCC BAA-275 / DSM 13257 / NCIMB 13706 / S10</strain>
    </source>
</reference>
<dbReference type="InterPro" id="IPR036415">
    <property type="entry name" value="Lamin_tail_dom_sf"/>
</dbReference>
<accession>J7J1K3</accession>
<dbReference type="EMBL" id="CP003629">
    <property type="protein sequence ID" value="AFQ46239.1"/>
    <property type="molecule type" value="Genomic_DNA"/>
</dbReference>
<dbReference type="eggNOG" id="COG2247">
    <property type="taxonomic scope" value="Bacteria"/>
</dbReference>
<dbReference type="InterPro" id="IPR035681">
    <property type="entry name" value="ComA-like_MBL"/>
</dbReference>
<proteinExistence type="predicted"/>
<dbReference type="HOGENOM" id="CLU_023983_0_0_9"/>